<gene>
    <name evidence="2" type="ORF">HSB1_09740</name>
</gene>
<sequence>MGNVVGYGFLLLALVAAGYGVYALVAFAFAGLGADAVVGAMFSFGFALFCLVMGVYVRKAVAGTVLPLNVDTDTWRLTMFRGGQG</sequence>
<dbReference type="EMBL" id="ALJD01000003">
    <property type="protein sequence ID" value="EJN60371.1"/>
    <property type="molecule type" value="Genomic_DNA"/>
</dbReference>
<dbReference type="Proteomes" id="UP000007813">
    <property type="component" value="Unassembled WGS sequence"/>
</dbReference>
<evidence type="ECO:0000313" key="2">
    <source>
        <dbReference type="EMBL" id="EJN60371.1"/>
    </source>
</evidence>
<keyword evidence="1" id="KW-1133">Transmembrane helix</keyword>
<accession>J3JGT4</accession>
<proteinExistence type="predicted"/>
<keyword evidence="1" id="KW-0812">Transmembrane</keyword>
<feature type="transmembrane region" description="Helical" evidence="1">
    <location>
        <begin position="36"/>
        <end position="57"/>
    </location>
</feature>
<reference evidence="2 3" key="1">
    <citation type="journal article" date="2012" name="J. Bacteriol.">
        <title>Draft Genome Sequence of the Extremely Halophilic Archaeon Halogranum salarium B-1T.</title>
        <authorList>
            <person name="Kim K.K."/>
            <person name="Lee K.C."/>
            <person name="Lee J.S."/>
        </authorList>
    </citation>
    <scope>NUCLEOTIDE SEQUENCE [LARGE SCALE GENOMIC DNA]</scope>
    <source>
        <strain evidence="2 3">B-1</strain>
    </source>
</reference>
<dbReference type="AlphaFoldDB" id="J3JGT4"/>
<evidence type="ECO:0000313" key="3">
    <source>
        <dbReference type="Proteomes" id="UP000007813"/>
    </source>
</evidence>
<keyword evidence="1" id="KW-0472">Membrane</keyword>
<name>J3JGT4_9EURY</name>
<comment type="caution">
    <text evidence="2">The sequence shown here is derived from an EMBL/GenBank/DDBJ whole genome shotgun (WGS) entry which is preliminary data.</text>
</comment>
<evidence type="ECO:0000256" key="1">
    <source>
        <dbReference type="SAM" id="Phobius"/>
    </source>
</evidence>
<feature type="transmembrane region" description="Helical" evidence="1">
    <location>
        <begin position="7"/>
        <end position="30"/>
    </location>
</feature>
<protein>
    <submittedName>
        <fullName evidence="2">Uncharacterized protein</fullName>
    </submittedName>
</protein>
<organism evidence="2 3">
    <name type="scientific">Halogranum salarium B-1</name>
    <dbReference type="NCBI Taxonomy" id="1210908"/>
    <lineage>
        <taxon>Archaea</taxon>
        <taxon>Methanobacteriati</taxon>
        <taxon>Methanobacteriota</taxon>
        <taxon>Stenosarchaea group</taxon>
        <taxon>Halobacteria</taxon>
        <taxon>Halobacteriales</taxon>
        <taxon>Haloferacaceae</taxon>
    </lineage>
</organism>